<proteinExistence type="predicted"/>
<reference evidence="1" key="1">
    <citation type="submission" date="2021-06" db="EMBL/GenBank/DDBJ databases">
        <authorList>
            <person name="Kallberg Y."/>
            <person name="Tangrot J."/>
            <person name="Rosling A."/>
        </authorList>
    </citation>
    <scope>NUCLEOTIDE SEQUENCE</scope>
    <source>
        <strain evidence="1">MA453B</strain>
    </source>
</reference>
<dbReference type="EMBL" id="CAJVPY010009012">
    <property type="protein sequence ID" value="CAG8703715.1"/>
    <property type="molecule type" value="Genomic_DNA"/>
</dbReference>
<comment type="caution">
    <text evidence="1">The sequence shown here is derived from an EMBL/GenBank/DDBJ whole genome shotgun (WGS) entry which is preliminary data.</text>
</comment>
<sequence>QLKQNNNENLYIGQSIKDYITNYYNANEAIYINSIQLSQEYQVINLSDYNISSPVQKLLTKTNRQLLKTIWNLVAIEKRFQDYLAEEIE</sequence>
<gene>
    <name evidence="1" type="ORF">DERYTH_LOCUS13151</name>
</gene>
<evidence type="ECO:0000313" key="2">
    <source>
        <dbReference type="Proteomes" id="UP000789405"/>
    </source>
</evidence>
<protein>
    <submittedName>
        <fullName evidence="1">7854_t:CDS:1</fullName>
    </submittedName>
</protein>
<evidence type="ECO:0000313" key="1">
    <source>
        <dbReference type="EMBL" id="CAG8703715.1"/>
    </source>
</evidence>
<organism evidence="1 2">
    <name type="scientific">Dentiscutata erythropus</name>
    <dbReference type="NCBI Taxonomy" id="1348616"/>
    <lineage>
        <taxon>Eukaryota</taxon>
        <taxon>Fungi</taxon>
        <taxon>Fungi incertae sedis</taxon>
        <taxon>Mucoromycota</taxon>
        <taxon>Glomeromycotina</taxon>
        <taxon>Glomeromycetes</taxon>
        <taxon>Diversisporales</taxon>
        <taxon>Gigasporaceae</taxon>
        <taxon>Dentiscutata</taxon>
    </lineage>
</organism>
<feature type="non-terminal residue" evidence="1">
    <location>
        <position position="89"/>
    </location>
</feature>
<name>A0A9N9N610_9GLOM</name>
<dbReference type="AlphaFoldDB" id="A0A9N9N610"/>
<accession>A0A9N9N610</accession>
<keyword evidence="2" id="KW-1185">Reference proteome</keyword>
<dbReference type="Proteomes" id="UP000789405">
    <property type="component" value="Unassembled WGS sequence"/>
</dbReference>